<evidence type="ECO:0000256" key="1">
    <source>
        <dbReference type="SAM" id="MobiDB-lite"/>
    </source>
</evidence>
<sequence length="54" mass="6136">DRRPVAAPDLGRRRGCLPAPRGPDLGRRRQRPPRRRGGHDPPRRRPGSDGRRPV</sequence>
<dbReference type="EMBL" id="CADCWF010000130">
    <property type="protein sequence ID" value="CAA9554787.1"/>
    <property type="molecule type" value="Genomic_DNA"/>
</dbReference>
<evidence type="ECO:0000313" key="2">
    <source>
        <dbReference type="EMBL" id="CAA9554787.1"/>
    </source>
</evidence>
<name>A0A6J4UML3_9BACT</name>
<protein>
    <submittedName>
        <fullName evidence="2">Uncharacterized protein</fullName>
    </submittedName>
</protein>
<feature type="region of interest" description="Disordered" evidence="1">
    <location>
        <begin position="1"/>
        <end position="54"/>
    </location>
</feature>
<organism evidence="2">
    <name type="scientific">uncultured Thermomicrobiales bacterium</name>
    <dbReference type="NCBI Taxonomy" id="1645740"/>
    <lineage>
        <taxon>Bacteria</taxon>
        <taxon>Pseudomonadati</taxon>
        <taxon>Thermomicrobiota</taxon>
        <taxon>Thermomicrobia</taxon>
        <taxon>Thermomicrobiales</taxon>
        <taxon>environmental samples</taxon>
    </lineage>
</organism>
<dbReference type="AlphaFoldDB" id="A0A6J4UML3"/>
<accession>A0A6J4UML3</accession>
<proteinExistence type="predicted"/>
<feature type="non-terminal residue" evidence="2">
    <location>
        <position position="54"/>
    </location>
</feature>
<feature type="non-terminal residue" evidence="2">
    <location>
        <position position="1"/>
    </location>
</feature>
<reference evidence="2" key="1">
    <citation type="submission" date="2020-02" db="EMBL/GenBank/DDBJ databases">
        <authorList>
            <person name="Meier V. D."/>
        </authorList>
    </citation>
    <scope>NUCLEOTIDE SEQUENCE</scope>
    <source>
        <strain evidence="2">AVDCRST_MAG59</strain>
    </source>
</reference>
<feature type="compositionally biased region" description="Basic residues" evidence="1">
    <location>
        <begin position="28"/>
        <end position="37"/>
    </location>
</feature>
<gene>
    <name evidence="2" type="ORF">AVDCRST_MAG59-2065</name>
</gene>
<feature type="compositionally biased region" description="Basic and acidic residues" evidence="1">
    <location>
        <begin position="38"/>
        <end position="54"/>
    </location>
</feature>